<reference evidence="1 2" key="1">
    <citation type="submission" date="2024-02" db="EMBL/GenBank/DDBJ databases">
        <title>High-quality chromosome-scale genome assembly of Pensacola bahiagrass (Paspalum notatum Flugge var. saurae).</title>
        <authorList>
            <person name="Vega J.M."/>
            <person name="Podio M."/>
            <person name="Orjuela J."/>
            <person name="Siena L.A."/>
            <person name="Pessino S.C."/>
            <person name="Combes M.C."/>
            <person name="Mariac C."/>
            <person name="Albertini E."/>
            <person name="Pupilli F."/>
            <person name="Ortiz J.P.A."/>
            <person name="Leblanc O."/>
        </authorList>
    </citation>
    <scope>NUCLEOTIDE SEQUENCE [LARGE SCALE GENOMIC DNA]</scope>
    <source>
        <strain evidence="1">R1</strain>
        <tissue evidence="1">Leaf</tissue>
    </source>
</reference>
<dbReference type="EMBL" id="CP144753">
    <property type="protein sequence ID" value="WVZ92437.1"/>
    <property type="molecule type" value="Genomic_DNA"/>
</dbReference>
<name>A0AAQ3ULG0_PASNO</name>
<protein>
    <submittedName>
        <fullName evidence="1">Uncharacterized protein</fullName>
    </submittedName>
</protein>
<sequence length="72" mass="7756">MTAAAQPKRPRAAAPSGQAPKAFALLGYPRVQCRAADDFLLESPATSEPPIRPSLPRSWPHPASPIIETWLP</sequence>
<evidence type="ECO:0000313" key="2">
    <source>
        <dbReference type="Proteomes" id="UP001341281"/>
    </source>
</evidence>
<proteinExistence type="predicted"/>
<organism evidence="1 2">
    <name type="scientific">Paspalum notatum var. saurae</name>
    <dbReference type="NCBI Taxonomy" id="547442"/>
    <lineage>
        <taxon>Eukaryota</taxon>
        <taxon>Viridiplantae</taxon>
        <taxon>Streptophyta</taxon>
        <taxon>Embryophyta</taxon>
        <taxon>Tracheophyta</taxon>
        <taxon>Spermatophyta</taxon>
        <taxon>Magnoliopsida</taxon>
        <taxon>Liliopsida</taxon>
        <taxon>Poales</taxon>
        <taxon>Poaceae</taxon>
        <taxon>PACMAD clade</taxon>
        <taxon>Panicoideae</taxon>
        <taxon>Andropogonodae</taxon>
        <taxon>Paspaleae</taxon>
        <taxon>Paspalinae</taxon>
        <taxon>Paspalum</taxon>
    </lineage>
</organism>
<keyword evidence="2" id="KW-1185">Reference proteome</keyword>
<evidence type="ECO:0000313" key="1">
    <source>
        <dbReference type="EMBL" id="WVZ92437.1"/>
    </source>
</evidence>
<dbReference type="Proteomes" id="UP001341281">
    <property type="component" value="Chromosome 09"/>
</dbReference>
<accession>A0AAQ3ULG0</accession>
<dbReference type="AlphaFoldDB" id="A0AAQ3ULG0"/>
<gene>
    <name evidence="1" type="ORF">U9M48_038502</name>
</gene>